<protein>
    <recommendedName>
        <fullName evidence="3 6">Ornithine carbamoyltransferase</fullName>
        <shortName evidence="6">OTCase</shortName>
        <ecNumber evidence="3 6">2.1.3.3</ecNumber>
    </recommendedName>
</protein>
<feature type="binding site" evidence="6">
    <location>
        <begin position="268"/>
        <end position="269"/>
    </location>
    <ligand>
        <name>carbamoyl phosphate</name>
        <dbReference type="ChEBI" id="CHEBI:58228"/>
    </ligand>
</feature>
<feature type="binding site" evidence="6">
    <location>
        <position position="228"/>
    </location>
    <ligand>
        <name>L-ornithine</name>
        <dbReference type="ChEBI" id="CHEBI:46911"/>
    </ligand>
</feature>
<dbReference type="PRINTS" id="PR00100">
    <property type="entry name" value="AOTCASE"/>
</dbReference>
<dbReference type="Gene3D" id="3.40.50.1370">
    <property type="entry name" value="Aspartate/ornithine carbamoyltransferase"/>
    <property type="match status" value="2"/>
</dbReference>
<feature type="domain" description="Aspartate/ornithine carbamoyltransferase Asp/Orn-binding" evidence="7">
    <location>
        <begin position="159"/>
        <end position="306"/>
    </location>
</feature>
<dbReference type="InterPro" id="IPR024904">
    <property type="entry name" value="OTCase_ArgI"/>
</dbReference>
<dbReference type="SUPFAM" id="SSF53671">
    <property type="entry name" value="Aspartate/ornithine carbamoyltransferase"/>
    <property type="match status" value="1"/>
</dbReference>
<dbReference type="EC" id="2.1.3.3" evidence="3 6"/>
<accession>A0ABU4RXY6</accession>
<dbReference type="InterPro" id="IPR006132">
    <property type="entry name" value="Asp/Orn_carbamoyltranf_P-bd"/>
</dbReference>
<evidence type="ECO:0000256" key="4">
    <source>
        <dbReference type="ARBA" id="ARBA00022679"/>
    </source>
</evidence>
<evidence type="ECO:0000256" key="5">
    <source>
        <dbReference type="ARBA" id="ARBA00048772"/>
    </source>
</evidence>
<proteinExistence type="inferred from homology"/>
<sequence>MNSRAPQTHKTVRHFLTLNDISKTELQDIIARAIELKTEVYEGRDKPLLERKVMGMIFEKSSTRTRVSFETGMAQLGGHAMFLSPRDTQLGRGEPIEDSARVLSRMVDIVMIRTFGHDIIERFAAYSKVPVINALTDQFHPCQLLADIQTFVELRGSMQGKSVAWIGDGNNMCNSYINAAGLCDFELRIAAPEGFAPDADLVASQKHRIKLCATPTEAVRNADLVVTDTWASMGQEEEKGARERAFADYQVNSELMSHAAADALFMHCLPAYRGKEVSAELLDAPDSAVWQEAENRLHAQKALIEFLLTQ</sequence>
<evidence type="ECO:0000313" key="9">
    <source>
        <dbReference type="EMBL" id="MDX6849096.1"/>
    </source>
</evidence>
<evidence type="ECO:0000259" key="7">
    <source>
        <dbReference type="Pfam" id="PF00185"/>
    </source>
</evidence>
<dbReference type="InterPro" id="IPR006131">
    <property type="entry name" value="Asp_carbamoyltransf_Asp/Orn-bd"/>
</dbReference>
<dbReference type="HAMAP" id="MF_01109">
    <property type="entry name" value="OTCase"/>
    <property type="match status" value="1"/>
</dbReference>
<evidence type="ECO:0000256" key="3">
    <source>
        <dbReference type="ARBA" id="ARBA00013007"/>
    </source>
</evidence>
<evidence type="ECO:0000313" key="10">
    <source>
        <dbReference type="Proteomes" id="UP001273505"/>
    </source>
</evidence>
<evidence type="ECO:0000256" key="1">
    <source>
        <dbReference type="ARBA" id="ARBA00004975"/>
    </source>
</evidence>
<dbReference type="EMBL" id="JAXAFO010000009">
    <property type="protein sequence ID" value="MDX6849096.1"/>
    <property type="molecule type" value="Genomic_DNA"/>
</dbReference>
<organism evidence="9 10">
    <name type="scientific">Gilvimarinus gilvus</name>
    <dbReference type="NCBI Taxonomy" id="3058038"/>
    <lineage>
        <taxon>Bacteria</taxon>
        <taxon>Pseudomonadati</taxon>
        <taxon>Pseudomonadota</taxon>
        <taxon>Gammaproteobacteria</taxon>
        <taxon>Cellvibrionales</taxon>
        <taxon>Cellvibrionaceae</taxon>
        <taxon>Gilvimarinus</taxon>
    </lineage>
</organism>
<comment type="catalytic activity">
    <reaction evidence="5 6">
        <text>carbamoyl phosphate + L-ornithine = L-citrulline + phosphate + H(+)</text>
        <dbReference type="Rhea" id="RHEA:19513"/>
        <dbReference type="ChEBI" id="CHEBI:15378"/>
        <dbReference type="ChEBI" id="CHEBI:43474"/>
        <dbReference type="ChEBI" id="CHEBI:46911"/>
        <dbReference type="ChEBI" id="CHEBI:57743"/>
        <dbReference type="ChEBI" id="CHEBI:58228"/>
        <dbReference type="EC" id="2.1.3.3"/>
    </reaction>
</comment>
<comment type="pathway">
    <text evidence="1">Amino-acid biosynthesis; L-arginine biosynthesis; L-arginine from L-ornithine and carbamoyl phosphate: step 1/3.</text>
</comment>
<dbReference type="PANTHER" id="PTHR45753:SF3">
    <property type="entry name" value="ORNITHINE TRANSCARBAMYLASE, MITOCHONDRIAL"/>
    <property type="match status" value="1"/>
</dbReference>
<dbReference type="InterPro" id="IPR002292">
    <property type="entry name" value="Orn/put_carbamltrans"/>
</dbReference>
<reference evidence="9 10" key="1">
    <citation type="submission" date="2023-11" db="EMBL/GenBank/DDBJ databases">
        <title>Gilvimarinus fulvus sp. nov., isolated from the surface of Kelp.</title>
        <authorList>
            <person name="Sun Y.Y."/>
            <person name="Gong Y."/>
            <person name="Du Z.J."/>
        </authorList>
    </citation>
    <scope>NUCLEOTIDE SEQUENCE [LARGE SCALE GENOMIC DNA]</scope>
    <source>
        <strain evidence="9 10">SDUM040013</strain>
    </source>
</reference>
<name>A0ABU4RXY6_9GAMM</name>
<evidence type="ECO:0000259" key="8">
    <source>
        <dbReference type="Pfam" id="PF02729"/>
    </source>
</evidence>
<dbReference type="NCBIfam" id="NF001986">
    <property type="entry name" value="PRK00779.1"/>
    <property type="match status" value="1"/>
</dbReference>
<dbReference type="InterPro" id="IPR036901">
    <property type="entry name" value="Asp/Orn_carbamoylTrfase_sf"/>
</dbReference>
<dbReference type="RefSeq" id="WP_302722708.1">
    <property type="nucleotide sequence ID" value="NZ_JAULRU010000569.1"/>
</dbReference>
<dbReference type="PRINTS" id="PR00102">
    <property type="entry name" value="OTCASE"/>
</dbReference>
<evidence type="ECO:0000256" key="6">
    <source>
        <dbReference type="HAMAP-Rule" id="MF_01109"/>
    </source>
</evidence>
<dbReference type="NCBIfam" id="TIGR00658">
    <property type="entry name" value="orni_carb_tr"/>
    <property type="match status" value="1"/>
</dbReference>
<dbReference type="Pfam" id="PF00185">
    <property type="entry name" value="OTCace"/>
    <property type="match status" value="1"/>
</dbReference>
<feature type="binding site" evidence="6">
    <location>
        <begin position="140"/>
        <end position="143"/>
    </location>
    <ligand>
        <name>carbamoyl phosphate</name>
        <dbReference type="ChEBI" id="CHEBI:58228"/>
    </ligand>
</feature>
<dbReference type="PANTHER" id="PTHR45753">
    <property type="entry name" value="ORNITHINE CARBAMOYLTRANSFERASE, MITOCHONDRIAL"/>
    <property type="match status" value="1"/>
</dbReference>
<comment type="similarity">
    <text evidence="2 6">Belongs to the aspartate/ornithine carbamoyltransferase superfamily. OTCase family.</text>
</comment>
<gene>
    <name evidence="9" type="primary">argF</name>
    <name evidence="9" type="ORF">SCD92_06980</name>
</gene>
<dbReference type="PROSITE" id="PS00097">
    <property type="entry name" value="CARBAMOYLTRANSFERASE"/>
    <property type="match status" value="1"/>
</dbReference>
<feature type="binding site" evidence="6">
    <location>
        <position position="113"/>
    </location>
    <ligand>
        <name>carbamoyl phosphate</name>
        <dbReference type="ChEBI" id="CHEBI:58228"/>
    </ligand>
</feature>
<dbReference type="Proteomes" id="UP001273505">
    <property type="component" value="Unassembled WGS sequence"/>
</dbReference>
<feature type="binding site" evidence="6">
    <location>
        <position position="171"/>
    </location>
    <ligand>
        <name>L-ornithine</name>
        <dbReference type="ChEBI" id="CHEBI:46911"/>
    </ligand>
</feature>
<comment type="subcellular location">
    <subcellularLocation>
        <location evidence="6">Cytoplasm</location>
    </subcellularLocation>
</comment>
<feature type="binding site" evidence="6">
    <location>
        <begin position="232"/>
        <end position="233"/>
    </location>
    <ligand>
        <name>L-ornithine</name>
        <dbReference type="ChEBI" id="CHEBI:46911"/>
    </ligand>
</feature>
<dbReference type="Pfam" id="PF02729">
    <property type="entry name" value="OTCace_N"/>
    <property type="match status" value="1"/>
</dbReference>
<feature type="binding site" evidence="6">
    <location>
        <position position="296"/>
    </location>
    <ligand>
        <name>carbamoyl phosphate</name>
        <dbReference type="ChEBI" id="CHEBI:58228"/>
    </ligand>
</feature>
<keyword evidence="6" id="KW-0963">Cytoplasm</keyword>
<keyword evidence="10" id="KW-1185">Reference proteome</keyword>
<dbReference type="GO" id="GO:0004585">
    <property type="term" value="F:ornithine carbamoyltransferase activity"/>
    <property type="evidence" value="ECO:0007669"/>
    <property type="project" value="UniProtKB-EC"/>
</dbReference>
<feature type="binding site" evidence="6">
    <location>
        <begin position="62"/>
        <end position="65"/>
    </location>
    <ligand>
        <name>carbamoyl phosphate</name>
        <dbReference type="ChEBI" id="CHEBI:58228"/>
    </ligand>
</feature>
<evidence type="ECO:0000256" key="2">
    <source>
        <dbReference type="ARBA" id="ARBA00007805"/>
    </source>
</evidence>
<keyword evidence="4 6" id="KW-0808">Transferase</keyword>
<feature type="domain" description="Aspartate/ornithine carbamoyltransferase carbamoyl-P binding" evidence="8">
    <location>
        <begin position="13"/>
        <end position="153"/>
    </location>
</feature>
<dbReference type="InterPro" id="IPR006130">
    <property type="entry name" value="Asp/Orn_carbamoylTrfase"/>
</dbReference>
<feature type="binding site" evidence="6">
    <location>
        <position position="89"/>
    </location>
    <ligand>
        <name>carbamoyl phosphate</name>
        <dbReference type="ChEBI" id="CHEBI:58228"/>
    </ligand>
</feature>
<comment type="caution">
    <text evidence="9">The sequence shown here is derived from an EMBL/GenBank/DDBJ whole genome shotgun (WGS) entry which is preliminary data.</text>
</comment>